<sequence length="67" mass="7542">MIAPIALICYTLNALALRDAFNHYSCQFSGLGYFLPLMPQCSCCLGYRVWSFNTVACDFLSETYIPC</sequence>
<protein>
    <submittedName>
        <fullName evidence="2">Uncharacterized protein</fullName>
    </submittedName>
</protein>
<dbReference type="EMBL" id="LYXU01000004">
    <property type="protein sequence ID" value="OBS19867.1"/>
    <property type="molecule type" value="Genomic_DNA"/>
</dbReference>
<evidence type="ECO:0000256" key="1">
    <source>
        <dbReference type="SAM" id="SignalP"/>
    </source>
</evidence>
<gene>
    <name evidence="2" type="ORF">FPOA_11592</name>
</gene>
<accession>A0A1B8AH42</accession>
<evidence type="ECO:0000313" key="2">
    <source>
        <dbReference type="EMBL" id="OBS19867.1"/>
    </source>
</evidence>
<keyword evidence="1" id="KW-0732">Signal</keyword>
<dbReference type="AlphaFoldDB" id="A0A1B8AH42"/>
<reference evidence="2 3" key="1">
    <citation type="submission" date="2016-06" db="EMBL/GenBank/DDBJ databases">
        <title>Living apart together: crosstalk between the core and supernumerary genomes in a fungal plant pathogen.</title>
        <authorList>
            <person name="Vanheule A."/>
            <person name="Audenaert K."/>
            <person name="Warris S."/>
            <person name="Van De Geest H."/>
            <person name="Schijlen E."/>
            <person name="Hofte M."/>
            <person name="De Saeger S."/>
            <person name="Haesaert G."/>
            <person name="Waalwijk C."/>
            <person name="Van Der Lee T."/>
        </authorList>
    </citation>
    <scope>NUCLEOTIDE SEQUENCE [LARGE SCALE GENOMIC DNA]</scope>
    <source>
        <strain evidence="2 3">2516</strain>
    </source>
</reference>
<organism evidence="2 3">
    <name type="scientific">Fusarium poae</name>
    <dbReference type="NCBI Taxonomy" id="36050"/>
    <lineage>
        <taxon>Eukaryota</taxon>
        <taxon>Fungi</taxon>
        <taxon>Dikarya</taxon>
        <taxon>Ascomycota</taxon>
        <taxon>Pezizomycotina</taxon>
        <taxon>Sordariomycetes</taxon>
        <taxon>Hypocreomycetidae</taxon>
        <taxon>Hypocreales</taxon>
        <taxon>Nectriaceae</taxon>
        <taxon>Fusarium</taxon>
    </lineage>
</organism>
<name>A0A1B8AH42_FUSPO</name>
<evidence type="ECO:0000313" key="3">
    <source>
        <dbReference type="Proteomes" id="UP000091967"/>
    </source>
</evidence>
<feature type="chain" id="PRO_5008602839" evidence="1">
    <location>
        <begin position="17"/>
        <end position="67"/>
    </location>
</feature>
<proteinExistence type="predicted"/>
<comment type="caution">
    <text evidence="2">The sequence shown here is derived from an EMBL/GenBank/DDBJ whole genome shotgun (WGS) entry which is preliminary data.</text>
</comment>
<feature type="signal peptide" evidence="1">
    <location>
        <begin position="1"/>
        <end position="16"/>
    </location>
</feature>
<keyword evidence="3" id="KW-1185">Reference proteome</keyword>
<dbReference type="Proteomes" id="UP000091967">
    <property type="component" value="Unassembled WGS sequence"/>
</dbReference>